<feature type="transmembrane region" description="Helical" evidence="6">
    <location>
        <begin position="76"/>
        <end position="97"/>
    </location>
</feature>
<evidence type="ECO:0000259" key="7">
    <source>
        <dbReference type="SMART" id="SM00037"/>
    </source>
</evidence>
<evidence type="ECO:0000313" key="9">
    <source>
        <dbReference type="Proteomes" id="UP000001307"/>
    </source>
</evidence>
<protein>
    <recommendedName>
        <fullName evidence="7">Connexin N-terminal domain-containing protein</fullName>
    </recommendedName>
</protein>
<dbReference type="GO" id="GO:0007267">
    <property type="term" value="P:cell-cell signaling"/>
    <property type="evidence" value="ECO:0007669"/>
    <property type="project" value="TreeGrafter"/>
</dbReference>
<gene>
    <name evidence="8" type="ORF">GSOID_T00001752001</name>
</gene>
<accession>E4XRG7</accession>
<comment type="subcellular location">
    <subcellularLocation>
        <location evidence="1">Cell membrane</location>
        <topology evidence="1">Multi-pass membrane protein</topology>
    </subcellularLocation>
</comment>
<dbReference type="InterPro" id="IPR013092">
    <property type="entry name" value="Connexin_N"/>
</dbReference>
<dbReference type="Gene3D" id="1.20.1440.80">
    <property type="entry name" value="Gap junction channel protein cysteine-rich domain"/>
    <property type="match status" value="1"/>
</dbReference>
<keyword evidence="2" id="KW-1003">Cell membrane</keyword>
<evidence type="ECO:0000256" key="3">
    <source>
        <dbReference type="ARBA" id="ARBA00022692"/>
    </source>
</evidence>
<dbReference type="InterPro" id="IPR000500">
    <property type="entry name" value="Connexin"/>
</dbReference>
<organism evidence="8">
    <name type="scientific">Oikopleura dioica</name>
    <name type="common">Tunicate</name>
    <dbReference type="NCBI Taxonomy" id="34765"/>
    <lineage>
        <taxon>Eukaryota</taxon>
        <taxon>Metazoa</taxon>
        <taxon>Chordata</taxon>
        <taxon>Tunicata</taxon>
        <taxon>Appendicularia</taxon>
        <taxon>Copelata</taxon>
        <taxon>Oikopleuridae</taxon>
        <taxon>Oikopleura</taxon>
    </lineage>
</organism>
<dbReference type="Pfam" id="PF00029">
    <property type="entry name" value="Connexin"/>
    <property type="match status" value="1"/>
</dbReference>
<sequence>MSWISLDKVSKDFMRDATIFGQLWFLLTILGRVFLLLYIGNPIFGDERKEFRCNTIEFGCENVCFNSLQPVSAHRFWGLQTLVTSFPMMLYATFSLHSRARVTNVKRKGKAEYAKSHRAARMLKVYLVCAVFRTGFETLSYLTFCANYEFPVQAVMVCNETLACKNKIDCYIRKVSNELYRKKAGHLKNH</sequence>
<evidence type="ECO:0000256" key="5">
    <source>
        <dbReference type="ARBA" id="ARBA00023136"/>
    </source>
</evidence>
<dbReference type="PRINTS" id="PR00206">
    <property type="entry name" value="CONNEXIN"/>
</dbReference>
<proteinExistence type="predicted"/>
<dbReference type="GO" id="GO:0005922">
    <property type="term" value="C:connexin complex"/>
    <property type="evidence" value="ECO:0007669"/>
    <property type="project" value="InterPro"/>
</dbReference>
<dbReference type="InterPro" id="IPR038359">
    <property type="entry name" value="Connexin_N_sf"/>
</dbReference>
<feature type="transmembrane region" description="Helical" evidence="6">
    <location>
        <begin position="20"/>
        <end position="39"/>
    </location>
</feature>
<dbReference type="PANTHER" id="PTHR11984">
    <property type="entry name" value="CONNEXIN"/>
    <property type="match status" value="1"/>
</dbReference>
<dbReference type="GO" id="GO:0005243">
    <property type="term" value="F:gap junction channel activity"/>
    <property type="evidence" value="ECO:0007669"/>
    <property type="project" value="TreeGrafter"/>
</dbReference>
<evidence type="ECO:0000256" key="1">
    <source>
        <dbReference type="ARBA" id="ARBA00004651"/>
    </source>
</evidence>
<dbReference type="PANTHER" id="PTHR11984:SF53">
    <property type="entry name" value="GAP JUNCTION PROTEIN"/>
    <property type="match status" value="1"/>
</dbReference>
<evidence type="ECO:0000256" key="2">
    <source>
        <dbReference type="ARBA" id="ARBA00022475"/>
    </source>
</evidence>
<dbReference type="AlphaFoldDB" id="E4XRG7"/>
<evidence type="ECO:0000313" key="8">
    <source>
        <dbReference type="EMBL" id="CBY12383.1"/>
    </source>
</evidence>
<keyword evidence="5 6" id="KW-0472">Membrane</keyword>
<name>E4XRG7_OIKDI</name>
<keyword evidence="3 6" id="KW-0812">Transmembrane</keyword>
<evidence type="ECO:0000256" key="6">
    <source>
        <dbReference type="SAM" id="Phobius"/>
    </source>
</evidence>
<dbReference type="EMBL" id="FN653117">
    <property type="protein sequence ID" value="CBY12383.1"/>
    <property type="molecule type" value="Genomic_DNA"/>
</dbReference>
<dbReference type="SMART" id="SM00037">
    <property type="entry name" value="CNX"/>
    <property type="match status" value="1"/>
</dbReference>
<keyword evidence="4 6" id="KW-1133">Transmembrane helix</keyword>
<dbReference type="OrthoDB" id="9441654at2759"/>
<keyword evidence="9" id="KW-1185">Reference proteome</keyword>
<feature type="domain" description="Connexin N-terminal" evidence="7">
    <location>
        <begin position="42"/>
        <end position="75"/>
    </location>
</feature>
<dbReference type="InParanoid" id="E4XRG7"/>
<reference evidence="8" key="1">
    <citation type="journal article" date="2010" name="Science">
        <title>Plasticity of animal genome architecture unmasked by rapid evolution of a pelagic tunicate.</title>
        <authorList>
            <person name="Denoeud F."/>
            <person name="Henriet S."/>
            <person name="Mungpakdee S."/>
            <person name="Aury J.M."/>
            <person name="Da Silva C."/>
            <person name="Brinkmann H."/>
            <person name="Mikhaleva J."/>
            <person name="Olsen L.C."/>
            <person name="Jubin C."/>
            <person name="Canestro C."/>
            <person name="Bouquet J.M."/>
            <person name="Danks G."/>
            <person name="Poulain J."/>
            <person name="Campsteijn C."/>
            <person name="Adamski M."/>
            <person name="Cross I."/>
            <person name="Yadetie F."/>
            <person name="Muffato M."/>
            <person name="Louis A."/>
            <person name="Butcher S."/>
            <person name="Tsagkogeorga G."/>
            <person name="Konrad A."/>
            <person name="Singh S."/>
            <person name="Jensen M.F."/>
            <person name="Cong E.H."/>
            <person name="Eikeseth-Otteraa H."/>
            <person name="Noel B."/>
            <person name="Anthouard V."/>
            <person name="Porcel B.M."/>
            <person name="Kachouri-Lafond R."/>
            <person name="Nishino A."/>
            <person name="Ugolini M."/>
            <person name="Chourrout P."/>
            <person name="Nishida H."/>
            <person name="Aasland R."/>
            <person name="Huzurbazar S."/>
            <person name="Westhof E."/>
            <person name="Delsuc F."/>
            <person name="Lehrach H."/>
            <person name="Reinhardt R."/>
            <person name="Weissenbach J."/>
            <person name="Roy S.W."/>
            <person name="Artiguenave F."/>
            <person name="Postlethwait J.H."/>
            <person name="Manak J.R."/>
            <person name="Thompson E.M."/>
            <person name="Jaillon O."/>
            <person name="Du Pasquier L."/>
            <person name="Boudinot P."/>
            <person name="Liberles D.A."/>
            <person name="Volff J.N."/>
            <person name="Philippe H."/>
            <person name="Lenhard B."/>
            <person name="Roest Crollius H."/>
            <person name="Wincker P."/>
            <person name="Chourrout D."/>
        </authorList>
    </citation>
    <scope>NUCLEOTIDE SEQUENCE [LARGE SCALE GENOMIC DNA]</scope>
</reference>
<evidence type="ECO:0000256" key="4">
    <source>
        <dbReference type="ARBA" id="ARBA00022989"/>
    </source>
</evidence>
<dbReference type="Proteomes" id="UP000001307">
    <property type="component" value="Unassembled WGS sequence"/>
</dbReference>